<sequence>MGTQKKPKAEGSFGVRWRSKSPKVHDTHANIHFTVELGEVEQNALVNYLKKSSVRLHADLALLDVYTPFYSEFARVSGSAKYSDRIHVVTHGLRHWLPDIFLGTIFGPPYIALFGKEKLLSAPVAVAEQISEDMIYIQLTDRLIDVTSEPPEMAQRRKAFKEHLGVDTFFEEGRGYDSFDQLNHGPFGNVFATPKFELKED</sequence>
<dbReference type="AlphaFoldDB" id="A0A843Z1P0"/>
<reference evidence="1 2" key="1">
    <citation type="submission" date="2019-10" db="EMBL/GenBank/DDBJ databases">
        <title>Glaciimonas soli sp. nov., a psychrophilic bacterium isolated from the forest soil of a high elevation mountain in Taiwan.</title>
        <authorList>
            <person name="Wang L.-T."/>
            <person name="Shieh W.Y."/>
        </authorList>
    </citation>
    <scope>NUCLEOTIDE SEQUENCE [LARGE SCALE GENOMIC DNA]</scope>
    <source>
        <strain evidence="1 2">GS1</strain>
    </source>
</reference>
<dbReference type="OrthoDB" id="6654889at2"/>
<evidence type="ECO:0000313" key="2">
    <source>
        <dbReference type="Proteomes" id="UP000451565"/>
    </source>
</evidence>
<dbReference type="RefSeq" id="WP_153236396.1">
    <property type="nucleotide sequence ID" value="NZ_WINI01000023.1"/>
</dbReference>
<comment type="caution">
    <text evidence="1">The sequence shown here is derived from an EMBL/GenBank/DDBJ whole genome shotgun (WGS) entry which is preliminary data.</text>
</comment>
<dbReference type="Proteomes" id="UP000451565">
    <property type="component" value="Unassembled WGS sequence"/>
</dbReference>
<evidence type="ECO:0000313" key="1">
    <source>
        <dbReference type="EMBL" id="MQR02776.1"/>
    </source>
</evidence>
<organism evidence="1 2">
    <name type="scientific">Glaciimonas soli</name>
    <dbReference type="NCBI Taxonomy" id="2590999"/>
    <lineage>
        <taxon>Bacteria</taxon>
        <taxon>Pseudomonadati</taxon>
        <taxon>Pseudomonadota</taxon>
        <taxon>Betaproteobacteria</taxon>
        <taxon>Burkholderiales</taxon>
        <taxon>Oxalobacteraceae</taxon>
        <taxon>Glaciimonas</taxon>
    </lineage>
</organism>
<protein>
    <submittedName>
        <fullName evidence="1">Uncharacterized protein</fullName>
    </submittedName>
</protein>
<name>A0A843Z1P0_9BURK</name>
<gene>
    <name evidence="1" type="ORF">GEV47_19070</name>
</gene>
<dbReference type="EMBL" id="WINI01000023">
    <property type="protein sequence ID" value="MQR02776.1"/>
    <property type="molecule type" value="Genomic_DNA"/>
</dbReference>
<keyword evidence="2" id="KW-1185">Reference proteome</keyword>
<proteinExistence type="predicted"/>
<accession>A0A843Z1P0</accession>